<organism evidence="2 3">
    <name type="scientific">Phytophthora fragariae</name>
    <dbReference type="NCBI Taxonomy" id="53985"/>
    <lineage>
        <taxon>Eukaryota</taxon>
        <taxon>Sar</taxon>
        <taxon>Stramenopiles</taxon>
        <taxon>Oomycota</taxon>
        <taxon>Peronosporomycetes</taxon>
        <taxon>Peronosporales</taxon>
        <taxon>Peronosporaceae</taxon>
        <taxon>Phytophthora</taxon>
    </lineage>
</organism>
<dbReference type="AlphaFoldDB" id="A0A6A3K746"/>
<dbReference type="Proteomes" id="UP000460718">
    <property type="component" value="Unassembled WGS sequence"/>
</dbReference>
<feature type="compositionally biased region" description="Basic and acidic residues" evidence="1">
    <location>
        <begin position="159"/>
        <end position="171"/>
    </location>
</feature>
<dbReference type="EMBL" id="QXFW01000794">
    <property type="protein sequence ID" value="KAE9002861.1"/>
    <property type="molecule type" value="Genomic_DNA"/>
</dbReference>
<feature type="compositionally biased region" description="Polar residues" evidence="1">
    <location>
        <begin position="70"/>
        <end position="81"/>
    </location>
</feature>
<gene>
    <name evidence="2" type="ORF">PF011_g13133</name>
</gene>
<accession>A0A6A3K746</accession>
<sequence>MGGDAASRGDEEDRVRGTEEIKKPETESKRRSGEGEALAKTRASVGERKENTAKVDTVENIKQRGRGQDVATTEQRRSSLSPKKRAPVEWTEDDCAQGVEDQSEGGSTGGSARSLSPTKRAKGVSIKKERHTSQQFIHQFLHKVIEGTNPKQGQLGNERQQRERGAGRTEDAEMIEEKEEENASGEAQTEGGHEQVESRQHAGGDVGNAGEGKGEEVYDRSTVSVETKREGTANTDARK</sequence>
<reference evidence="2 3" key="1">
    <citation type="submission" date="2018-09" db="EMBL/GenBank/DDBJ databases">
        <title>Genomic investigation of the strawberry pathogen Phytophthora fragariae indicates pathogenicity is determined by transcriptional variation in three key races.</title>
        <authorList>
            <person name="Adams T.M."/>
            <person name="Armitage A.D."/>
            <person name="Sobczyk M.K."/>
            <person name="Bates H.J."/>
            <person name="Dunwell J.M."/>
            <person name="Nellist C.F."/>
            <person name="Harrison R.J."/>
        </authorList>
    </citation>
    <scope>NUCLEOTIDE SEQUENCE [LARGE SCALE GENOMIC DNA]</scope>
    <source>
        <strain evidence="2 3">SCRP245</strain>
    </source>
</reference>
<protein>
    <submittedName>
        <fullName evidence="2">Uncharacterized protein</fullName>
    </submittedName>
</protein>
<feature type="region of interest" description="Disordered" evidence="1">
    <location>
        <begin position="1"/>
        <end position="239"/>
    </location>
</feature>
<feature type="compositionally biased region" description="Basic and acidic residues" evidence="1">
    <location>
        <begin position="226"/>
        <end position="239"/>
    </location>
</feature>
<proteinExistence type="predicted"/>
<feature type="compositionally biased region" description="Basic and acidic residues" evidence="1">
    <location>
        <begin position="191"/>
        <end position="202"/>
    </location>
</feature>
<evidence type="ECO:0000313" key="3">
    <source>
        <dbReference type="Proteomes" id="UP000460718"/>
    </source>
</evidence>
<name>A0A6A3K746_9STRA</name>
<feature type="compositionally biased region" description="Basic and acidic residues" evidence="1">
    <location>
        <begin position="7"/>
        <end position="62"/>
    </location>
</feature>
<feature type="compositionally biased region" description="Polar residues" evidence="1">
    <location>
        <begin position="149"/>
        <end position="158"/>
    </location>
</feature>
<feature type="compositionally biased region" description="Acidic residues" evidence="1">
    <location>
        <begin position="172"/>
        <end position="183"/>
    </location>
</feature>
<comment type="caution">
    <text evidence="2">The sequence shown here is derived from an EMBL/GenBank/DDBJ whole genome shotgun (WGS) entry which is preliminary data.</text>
</comment>
<evidence type="ECO:0000313" key="2">
    <source>
        <dbReference type="EMBL" id="KAE9002861.1"/>
    </source>
</evidence>
<evidence type="ECO:0000256" key="1">
    <source>
        <dbReference type="SAM" id="MobiDB-lite"/>
    </source>
</evidence>